<sequence>MTDPHNPDNGGHRPDNPDSTAGDGAAPAGPNGEQERSPLENLRANKPDSARSRHERNIRRQTPESAVRREPTLAESRERDRVRKEAERAARFQAQEDQRNEEKRRRRKTYLISGGVGLGLVAILAATYMSSAGGGGADYESAQCVNEDNVVVDDQICENANEERSGPGGMFFFLVGGSSYRYSYGSNAPVGAPANGASTPQSGKSYSTGNGREVTNSGKTGGPVSRGGLGSSSGSKGSSGGKGFSSGG</sequence>
<feature type="region of interest" description="Disordered" evidence="1">
    <location>
        <begin position="195"/>
        <end position="248"/>
    </location>
</feature>
<name>A0A921JZH1_9ACTN</name>
<evidence type="ECO:0000256" key="1">
    <source>
        <dbReference type="SAM" id="MobiDB-lite"/>
    </source>
</evidence>
<protein>
    <submittedName>
        <fullName evidence="3">Uncharacterized protein</fullName>
    </submittedName>
</protein>
<dbReference type="EMBL" id="DYXM01000145">
    <property type="protein sequence ID" value="HJE90921.1"/>
    <property type="molecule type" value="Genomic_DNA"/>
</dbReference>
<accession>A0A921JZH1</accession>
<feature type="compositionally biased region" description="Basic and acidic residues" evidence="1">
    <location>
        <begin position="66"/>
        <end position="103"/>
    </location>
</feature>
<evidence type="ECO:0000256" key="2">
    <source>
        <dbReference type="SAM" id="Phobius"/>
    </source>
</evidence>
<evidence type="ECO:0000313" key="3">
    <source>
        <dbReference type="EMBL" id="HJE90921.1"/>
    </source>
</evidence>
<feature type="compositionally biased region" description="Basic and acidic residues" evidence="1">
    <location>
        <begin position="33"/>
        <end position="52"/>
    </location>
</feature>
<reference evidence="3" key="1">
    <citation type="journal article" date="2021" name="PeerJ">
        <title>Extensive microbial diversity within the chicken gut microbiome revealed by metagenomics and culture.</title>
        <authorList>
            <person name="Gilroy R."/>
            <person name="Ravi A."/>
            <person name="Getino M."/>
            <person name="Pursley I."/>
            <person name="Horton D.L."/>
            <person name="Alikhan N.F."/>
            <person name="Baker D."/>
            <person name="Gharbi K."/>
            <person name="Hall N."/>
            <person name="Watson M."/>
            <person name="Adriaenssens E.M."/>
            <person name="Foster-Nyarko E."/>
            <person name="Jarju S."/>
            <person name="Secka A."/>
            <person name="Antonio M."/>
            <person name="Oren A."/>
            <person name="Chaudhuri R.R."/>
            <person name="La Ragione R."/>
            <person name="Hildebrand F."/>
            <person name="Pallen M.J."/>
        </authorList>
    </citation>
    <scope>NUCLEOTIDE SEQUENCE</scope>
    <source>
        <strain evidence="3">ChiGjej1B1-18357</strain>
    </source>
</reference>
<reference evidence="3" key="2">
    <citation type="submission" date="2021-09" db="EMBL/GenBank/DDBJ databases">
        <authorList>
            <person name="Gilroy R."/>
        </authorList>
    </citation>
    <scope>NUCLEOTIDE SEQUENCE</scope>
    <source>
        <strain evidence="3">ChiGjej1B1-18357</strain>
    </source>
</reference>
<keyword evidence="2" id="KW-0472">Membrane</keyword>
<evidence type="ECO:0000313" key="4">
    <source>
        <dbReference type="Proteomes" id="UP000776650"/>
    </source>
</evidence>
<dbReference type="Proteomes" id="UP000776650">
    <property type="component" value="Unassembled WGS sequence"/>
</dbReference>
<feature type="compositionally biased region" description="Gly residues" evidence="1">
    <location>
        <begin position="219"/>
        <end position="248"/>
    </location>
</feature>
<keyword evidence="2" id="KW-1133">Transmembrane helix</keyword>
<organism evidence="3 4">
    <name type="scientific">Dietzia timorensis</name>
    <dbReference type="NCBI Taxonomy" id="499555"/>
    <lineage>
        <taxon>Bacteria</taxon>
        <taxon>Bacillati</taxon>
        <taxon>Actinomycetota</taxon>
        <taxon>Actinomycetes</taxon>
        <taxon>Mycobacteriales</taxon>
        <taxon>Dietziaceae</taxon>
        <taxon>Dietzia</taxon>
    </lineage>
</organism>
<comment type="caution">
    <text evidence="3">The sequence shown here is derived from an EMBL/GenBank/DDBJ whole genome shotgun (WGS) entry which is preliminary data.</text>
</comment>
<proteinExistence type="predicted"/>
<feature type="region of interest" description="Disordered" evidence="1">
    <location>
        <begin position="1"/>
        <end position="105"/>
    </location>
</feature>
<keyword evidence="2" id="KW-0812">Transmembrane</keyword>
<gene>
    <name evidence="3" type="ORF">K8V11_07925</name>
</gene>
<dbReference type="AlphaFoldDB" id="A0A921JZH1"/>
<feature type="compositionally biased region" description="Polar residues" evidence="1">
    <location>
        <begin position="196"/>
        <end position="218"/>
    </location>
</feature>
<dbReference type="RefSeq" id="WP_303912429.1">
    <property type="nucleotide sequence ID" value="NZ_DYXM01000145.1"/>
</dbReference>
<feature type="transmembrane region" description="Helical" evidence="2">
    <location>
        <begin position="109"/>
        <end position="129"/>
    </location>
</feature>
<feature type="compositionally biased region" description="Low complexity" evidence="1">
    <location>
        <begin position="21"/>
        <end position="32"/>
    </location>
</feature>